<dbReference type="InterPro" id="IPR011604">
    <property type="entry name" value="PDDEXK-like_dom_sf"/>
</dbReference>
<dbReference type="InterPro" id="IPR027417">
    <property type="entry name" value="P-loop_NTPase"/>
</dbReference>
<proteinExistence type="predicted"/>
<evidence type="ECO:0000259" key="1">
    <source>
        <dbReference type="Pfam" id="PF12705"/>
    </source>
</evidence>
<gene>
    <name evidence="2" type="ORF">MNBD_BACTEROID01-359</name>
</gene>
<dbReference type="Pfam" id="PF12705">
    <property type="entry name" value="PDDEXK_1"/>
    <property type="match status" value="1"/>
</dbReference>
<dbReference type="InterPro" id="IPR011335">
    <property type="entry name" value="Restrct_endonuc-II-like"/>
</dbReference>
<accession>A0A3B0TY54</accession>
<feature type="non-terminal residue" evidence="2">
    <location>
        <position position="1"/>
    </location>
</feature>
<sequence>KNHKTGLHELCIVFPNRRSGSFFTSYLQKLLEKEVIGPSVTTVNDLMMSFSESQVTDRLKLVSILYEEFAAHSKPSESFDDFYYWGEILLSDFDDIDKYLANPADIFRNISDLKEIDYQFNYLEESQKEVLRKFWGSLGRWEGVKNKEEFLKTWKKLEPVYSGFRERLKKEGIAYYGMALREIAGKIKQGDGLPLAFKKYYIAGLNALNECEKVFFRYLQQSGKTVFLWDYDLAYINDPKQEAGLFIRENLETFPPPGDFTLSSECFQSKKNIEFIAVPSSYGQAQVIPGAMERLKNDYSPVFDNTAIVLADESLLFPVLGAIPEEFEKINVTMGYPVRNSSIYGFIGVVASLVKNTKVVEGKKYRFYYRFVFDILQHQLLAGIESEKVHQFLDNAKKNNQVYIPPDAISFSQLHIQIFNLPEKAGEYGGYFLGILRLLYAHLEKHQPGNKVLPELLTTMYQAIEQLNMTISEVQGQTNQVINKAIFFRLLFQYMSQVSVSYEGEPLTGLQVMGVLETRCLDFKNIIILGLNEDFWPRPSSAPSYIPNNLRYAFNLPSIDDHNAMYAYYFYRLIQRAKNVTAAYSTVKESLNTGELSRFGYQLMYDSAHTVHLKNIEFEFKSNPQKPLGAKSSPAISEGLLLRYSQKPLSPSALNIYISCKYRFYLRYVVGLPDKDEIKEEVDGQMFGNIFHSAVEYLYSGKEILTDDLLTRLIKDKKSVEKAIYEALATEYFKLPRQEAPGIALEGNVRLIFEYIKTYILQLLKVDKEVAPVEVVSLEKRYSVTANLETGGKKNQVLVGGIIDRMDRVAGRLRVIDYKTGNVKPLVFKDVTELFDCSAKEPKKELLQALAYSYIIKRGYYPDEPVDPAVYDLKKLFGSNHYPYVKQGRGQLDFDKILDEFEENLVSLLQEVFSPENVFHQTEFTGHCRACPYRLICHRG</sequence>
<protein>
    <recommendedName>
        <fullName evidence="1">PD-(D/E)XK endonuclease-like domain-containing protein</fullName>
    </recommendedName>
</protein>
<reference evidence="2" key="1">
    <citation type="submission" date="2018-06" db="EMBL/GenBank/DDBJ databases">
        <authorList>
            <person name="Zhirakovskaya E."/>
        </authorList>
    </citation>
    <scope>NUCLEOTIDE SEQUENCE</scope>
</reference>
<dbReference type="AlphaFoldDB" id="A0A3B0TY54"/>
<feature type="domain" description="PD-(D/E)XK endonuclease-like" evidence="1">
    <location>
        <begin position="649"/>
        <end position="938"/>
    </location>
</feature>
<evidence type="ECO:0000313" key="2">
    <source>
        <dbReference type="EMBL" id="VAW23485.1"/>
    </source>
</evidence>
<dbReference type="SUPFAM" id="SSF52540">
    <property type="entry name" value="P-loop containing nucleoside triphosphate hydrolases"/>
    <property type="match status" value="1"/>
</dbReference>
<dbReference type="EMBL" id="UOEP01000197">
    <property type="protein sequence ID" value="VAW23485.1"/>
    <property type="molecule type" value="Genomic_DNA"/>
</dbReference>
<organism evidence="2">
    <name type="scientific">hydrothermal vent metagenome</name>
    <dbReference type="NCBI Taxonomy" id="652676"/>
    <lineage>
        <taxon>unclassified sequences</taxon>
        <taxon>metagenomes</taxon>
        <taxon>ecological metagenomes</taxon>
    </lineage>
</organism>
<name>A0A3B0TY54_9ZZZZ</name>
<dbReference type="Gene3D" id="3.90.320.10">
    <property type="match status" value="1"/>
</dbReference>
<dbReference type="InterPro" id="IPR038726">
    <property type="entry name" value="PDDEXK_AddAB-type"/>
</dbReference>
<dbReference type="SUPFAM" id="SSF52980">
    <property type="entry name" value="Restriction endonuclease-like"/>
    <property type="match status" value="1"/>
</dbReference>